<keyword evidence="1" id="KW-0862">Zinc</keyword>
<keyword evidence="5" id="KW-1133">Transmembrane helix</keyword>
<keyword evidence="8" id="KW-1185">Reference proteome</keyword>
<dbReference type="OrthoDB" id="158206at2"/>
<keyword evidence="3" id="KW-0687">Ribonucleoprotein</keyword>
<evidence type="ECO:0000259" key="6">
    <source>
        <dbReference type="Pfam" id="PF01599"/>
    </source>
</evidence>
<dbReference type="STRING" id="1134406.ADN00_10130"/>
<dbReference type="Pfam" id="PF01599">
    <property type="entry name" value="Ribosomal_S27"/>
    <property type="match status" value="1"/>
</dbReference>
<keyword evidence="4" id="KW-0175">Coiled coil</keyword>
<feature type="transmembrane region" description="Helical" evidence="5">
    <location>
        <begin position="90"/>
        <end position="111"/>
    </location>
</feature>
<comment type="caution">
    <text evidence="7">The sequence shown here is derived from an EMBL/GenBank/DDBJ whole genome shotgun (WGS) entry which is preliminary data.</text>
</comment>
<keyword evidence="2" id="KW-0689">Ribosomal protein</keyword>
<evidence type="ECO:0000256" key="5">
    <source>
        <dbReference type="SAM" id="Phobius"/>
    </source>
</evidence>
<dbReference type="GO" id="GO:0006412">
    <property type="term" value="P:translation"/>
    <property type="evidence" value="ECO:0007669"/>
    <property type="project" value="InterPro"/>
</dbReference>
<accession>A0A0P6Y5Q7</accession>
<feature type="transmembrane region" description="Helical" evidence="5">
    <location>
        <begin position="117"/>
        <end position="137"/>
    </location>
</feature>
<evidence type="ECO:0000313" key="7">
    <source>
        <dbReference type="EMBL" id="KPL76940.1"/>
    </source>
</evidence>
<dbReference type="Proteomes" id="UP000050417">
    <property type="component" value="Unassembled WGS sequence"/>
</dbReference>
<evidence type="ECO:0000313" key="8">
    <source>
        <dbReference type="Proteomes" id="UP000050417"/>
    </source>
</evidence>
<keyword evidence="5" id="KW-0812">Transmembrane</keyword>
<evidence type="ECO:0000256" key="3">
    <source>
        <dbReference type="ARBA" id="ARBA00023274"/>
    </source>
</evidence>
<name>A0A0P6Y5Q7_9CHLR</name>
<dbReference type="AlphaFoldDB" id="A0A0P6Y5Q7"/>
<dbReference type="GO" id="GO:0005840">
    <property type="term" value="C:ribosome"/>
    <property type="evidence" value="ECO:0007669"/>
    <property type="project" value="UniProtKB-KW"/>
</dbReference>
<dbReference type="EMBL" id="LGCL01000024">
    <property type="protein sequence ID" value="KPL76940.1"/>
    <property type="molecule type" value="Genomic_DNA"/>
</dbReference>
<sequence>MPEFVTLSCPSCGAKLQIGSHVDRFACSHCGNEHVVQRDGGIVSLAPVIEQIKQVQSGVDKTASELAIARLKEEIQEIRRSMPDTSNEGCLAKVGMGLSGIAMFACIGGIMTGDGSTIAMAVVVSLIMFAVGVWLGLKEDQNKNARLKPYREAIAEKENEIERHKKLVNLD</sequence>
<organism evidence="7 8">
    <name type="scientific">Ornatilinea apprima</name>
    <dbReference type="NCBI Taxonomy" id="1134406"/>
    <lineage>
        <taxon>Bacteria</taxon>
        <taxon>Bacillati</taxon>
        <taxon>Chloroflexota</taxon>
        <taxon>Anaerolineae</taxon>
        <taxon>Anaerolineales</taxon>
        <taxon>Anaerolineaceae</taxon>
        <taxon>Ornatilinea</taxon>
    </lineage>
</organism>
<keyword evidence="5" id="KW-0472">Membrane</keyword>
<proteinExistence type="predicted"/>
<feature type="domain" description="Small ribosomal subunit protein eS31" evidence="6">
    <location>
        <begin position="8"/>
        <end position="31"/>
    </location>
</feature>
<evidence type="ECO:0000256" key="1">
    <source>
        <dbReference type="ARBA" id="ARBA00022833"/>
    </source>
</evidence>
<protein>
    <recommendedName>
        <fullName evidence="6">Small ribosomal subunit protein eS31 domain-containing protein</fullName>
    </recommendedName>
</protein>
<feature type="coiled-coil region" evidence="4">
    <location>
        <begin position="61"/>
        <end position="88"/>
    </location>
</feature>
<dbReference type="RefSeq" id="WP_075062885.1">
    <property type="nucleotide sequence ID" value="NZ_LGCL01000024.1"/>
</dbReference>
<reference evidence="7 8" key="1">
    <citation type="submission" date="2015-07" db="EMBL/GenBank/DDBJ databases">
        <title>Genome sequence of Ornatilinea apprima DSM 23815.</title>
        <authorList>
            <person name="Hemp J."/>
            <person name="Ward L.M."/>
            <person name="Pace L.A."/>
            <person name="Fischer W.W."/>
        </authorList>
    </citation>
    <scope>NUCLEOTIDE SEQUENCE [LARGE SCALE GENOMIC DNA]</scope>
    <source>
        <strain evidence="7 8">P3M-1</strain>
    </source>
</reference>
<dbReference type="GO" id="GO:0003735">
    <property type="term" value="F:structural constituent of ribosome"/>
    <property type="evidence" value="ECO:0007669"/>
    <property type="project" value="InterPro"/>
</dbReference>
<dbReference type="InterPro" id="IPR002906">
    <property type="entry name" value="Ribosomal_eS31"/>
</dbReference>
<evidence type="ECO:0000256" key="4">
    <source>
        <dbReference type="SAM" id="Coils"/>
    </source>
</evidence>
<gene>
    <name evidence="7" type="ORF">ADN00_10130</name>
</gene>
<evidence type="ECO:0000256" key="2">
    <source>
        <dbReference type="ARBA" id="ARBA00022980"/>
    </source>
</evidence>
<dbReference type="GO" id="GO:1990904">
    <property type="term" value="C:ribonucleoprotein complex"/>
    <property type="evidence" value="ECO:0007669"/>
    <property type="project" value="UniProtKB-KW"/>
</dbReference>